<dbReference type="GO" id="GO:0004252">
    <property type="term" value="F:serine-type endopeptidase activity"/>
    <property type="evidence" value="ECO:0007669"/>
    <property type="project" value="InterPro"/>
</dbReference>
<keyword evidence="2 5" id="KW-0812">Transmembrane</keyword>
<dbReference type="STRING" id="1156394.T0RIB1"/>
<evidence type="ECO:0000256" key="4">
    <source>
        <dbReference type="ARBA" id="ARBA00023136"/>
    </source>
</evidence>
<dbReference type="VEuPathDB" id="FungiDB:SDRG_12801"/>
<feature type="domain" description="Peptidase S54 rhomboid" evidence="6">
    <location>
        <begin position="206"/>
        <end position="320"/>
    </location>
</feature>
<feature type="domain" description="Peptidase S54 rhomboid" evidence="6">
    <location>
        <begin position="140"/>
        <end position="172"/>
    </location>
</feature>
<keyword evidence="3 5" id="KW-1133">Transmembrane helix</keyword>
<dbReference type="EMBL" id="JH767183">
    <property type="protein sequence ID" value="EQC29552.1"/>
    <property type="molecule type" value="Genomic_DNA"/>
</dbReference>
<dbReference type="InterPro" id="IPR050925">
    <property type="entry name" value="Rhomboid_protease_S54"/>
</dbReference>
<dbReference type="Pfam" id="PF01694">
    <property type="entry name" value="Rhomboid"/>
    <property type="match status" value="2"/>
</dbReference>
<dbReference type="GeneID" id="19953528"/>
<evidence type="ECO:0000256" key="2">
    <source>
        <dbReference type="ARBA" id="ARBA00022692"/>
    </source>
</evidence>
<dbReference type="InterPro" id="IPR035952">
    <property type="entry name" value="Rhomboid-like_sf"/>
</dbReference>
<dbReference type="Gene3D" id="1.20.1540.10">
    <property type="entry name" value="Rhomboid-like"/>
    <property type="match status" value="1"/>
</dbReference>
<dbReference type="AlphaFoldDB" id="T0RIB1"/>
<dbReference type="OrthoDB" id="418595at2759"/>
<evidence type="ECO:0000259" key="6">
    <source>
        <dbReference type="Pfam" id="PF01694"/>
    </source>
</evidence>
<evidence type="ECO:0000256" key="1">
    <source>
        <dbReference type="ARBA" id="ARBA00004141"/>
    </source>
</evidence>
<reference evidence="7 8" key="1">
    <citation type="submission" date="2012-04" db="EMBL/GenBank/DDBJ databases">
        <title>The Genome Sequence of Saprolegnia declina VS20.</title>
        <authorList>
            <consortium name="The Broad Institute Genome Sequencing Platform"/>
            <person name="Russ C."/>
            <person name="Nusbaum C."/>
            <person name="Tyler B."/>
            <person name="van West P."/>
            <person name="Dieguez-Uribeondo J."/>
            <person name="de Bruijn I."/>
            <person name="Tripathy S."/>
            <person name="Jiang R."/>
            <person name="Young S.K."/>
            <person name="Zeng Q."/>
            <person name="Gargeya S."/>
            <person name="Fitzgerald M."/>
            <person name="Haas B."/>
            <person name="Abouelleil A."/>
            <person name="Alvarado L."/>
            <person name="Arachchi H.M."/>
            <person name="Berlin A."/>
            <person name="Chapman S.B."/>
            <person name="Goldberg J."/>
            <person name="Griggs A."/>
            <person name="Gujja S."/>
            <person name="Hansen M."/>
            <person name="Howarth C."/>
            <person name="Imamovic A."/>
            <person name="Larimer J."/>
            <person name="McCowen C."/>
            <person name="Montmayeur A."/>
            <person name="Murphy C."/>
            <person name="Neiman D."/>
            <person name="Pearson M."/>
            <person name="Priest M."/>
            <person name="Roberts A."/>
            <person name="Saif S."/>
            <person name="Shea T."/>
            <person name="Sisk P."/>
            <person name="Sykes S."/>
            <person name="Wortman J."/>
            <person name="Nusbaum C."/>
            <person name="Birren B."/>
        </authorList>
    </citation>
    <scope>NUCLEOTIDE SEQUENCE [LARGE SCALE GENOMIC DNA]</scope>
    <source>
        <strain evidence="7 8">VS20</strain>
    </source>
</reference>
<evidence type="ECO:0000313" key="8">
    <source>
        <dbReference type="Proteomes" id="UP000030762"/>
    </source>
</evidence>
<dbReference type="Proteomes" id="UP000030762">
    <property type="component" value="Unassembled WGS sequence"/>
</dbReference>
<evidence type="ECO:0000256" key="5">
    <source>
        <dbReference type="SAM" id="Phobius"/>
    </source>
</evidence>
<gene>
    <name evidence="7" type="ORF">SDRG_12801</name>
</gene>
<dbReference type="OMA" id="VYGKRFH"/>
<feature type="transmembrane region" description="Helical" evidence="5">
    <location>
        <begin position="240"/>
        <end position="259"/>
    </location>
</feature>
<dbReference type="InParanoid" id="T0RIB1"/>
<organism evidence="7 8">
    <name type="scientific">Saprolegnia diclina (strain VS20)</name>
    <dbReference type="NCBI Taxonomy" id="1156394"/>
    <lineage>
        <taxon>Eukaryota</taxon>
        <taxon>Sar</taxon>
        <taxon>Stramenopiles</taxon>
        <taxon>Oomycota</taxon>
        <taxon>Saprolegniomycetes</taxon>
        <taxon>Saprolegniales</taxon>
        <taxon>Saprolegniaceae</taxon>
        <taxon>Saprolegnia</taxon>
    </lineage>
</organism>
<dbReference type="PANTHER" id="PTHR43731:SF34">
    <property type="entry name" value="PEPTIDASE S54 RHOMBOID DOMAIN-CONTAINING PROTEIN"/>
    <property type="match status" value="1"/>
</dbReference>
<name>T0RIB1_SAPDV</name>
<protein>
    <recommendedName>
        <fullName evidence="6">Peptidase S54 rhomboid domain-containing protein</fullName>
    </recommendedName>
</protein>
<keyword evidence="8" id="KW-1185">Reference proteome</keyword>
<dbReference type="RefSeq" id="XP_008617104.1">
    <property type="nucleotide sequence ID" value="XM_008618882.1"/>
</dbReference>
<dbReference type="SUPFAM" id="SSF144091">
    <property type="entry name" value="Rhomboid-like"/>
    <property type="match status" value="1"/>
</dbReference>
<feature type="transmembrane region" description="Helical" evidence="5">
    <location>
        <begin position="97"/>
        <end position="115"/>
    </location>
</feature>
<feature type="transmembrane region" description="Helical" evidence="5">
    <location>
        <begin position="216"/>
        <end position="234"/>
    </location>
</feature>
<sequence length="322" mass="34895">MGCITNKMLSRLVHLQRPALAGRATLRRLPPRVHQRVVTRHHVQADGSVAGLGFVGLGLAVTAVTTSKMSLLDFLEDSVHLVAGKMRQAYGDENRRILVQLLGANAMVFGLWNVSHRSPRLARFMWHHFACSYNGVVHERRLHTLLTSAFSHITLTHFGINMYMLWHFGSAILPPVDTPENGYVATLTNGTWFESVSRPFGYHPPRTLTATEFGSVYFSSAIASSVLSAVVSGAMGSPLLYSIGASGAVFGILTSYCVLRPNQELYLYGMLPLTASDLLKVSVGVNAVGSILQHAKQAVIAPGIDFVGHLGGQGTAYVLTLK</sequence>
<dbReference type="PANTHER" id="PTHR43731">
    <property type="entry name" value="RHOMBOID PROTEASE"/>
    <property type="match status" value="1"/>
</dbReference>
<feature type="transmembrane region" description="Helical" evidence="5">
    <location>
        <begin position="49"/>
        <end position="67"/>
    </location>
</feature>
<keyword evidence="4 5" id="KW-0472">Membrane</keyword>
<dbReference type="GO" id="GO:0016020">
    <property type="term" value="C:membrane"/>
    <property type="evidence" value="ECO:0007669"/>
    <property type="project" value="UniProtKB-SubCell"/>
</dbReference>
<evidence type="ECO:0000256" key="3">
    <source>
        <dbReference type="ARBA" id="ARBA00022989"/>
    </source>
</evidence>
<dbReference type="InterPro" id="IPR022764">
    <property type="entry name" value="Peptidase_S54_rhomboid_dom"/>
</dbReference>
<comment type="subcellular location">
    <subcellularLocation>
        <location evidence="1">Membrane</location>
        <topology evidence="1">Multi-pass membrane protein</topology>
    </subcellularLocation>
</comment>
<accession>T0RIB1</accession>
<dbReference type="eggNOG" id="KOG2980">
    <property type="taxonomic scope" value="Eukaryota"/>
</dbReference>
<proteinExistence type="predicted"/>
<evidence type="ECO:0000313" key="7">
    <source>
        <dbReference type="EMBL" id="EQC29552.1"/>
    </source>
</evidence>